<comment type="caution">
    <text evidence="1">The sequence shown here is derived from an EMBL/GenBank/DDBJ whole genome shotgun (WGS) entry which is preliminary data.</text>
</comment>
<dbReference type="RefSeq" id="WP_008851313.1">
    <property type="nucleotide sequence ID" value="NZ_AGQV01000002.1"/>
</dbReference>
<dbReference type="eggNOG" id="ENOG502ZBJ1">
    <property type="taxonomic scope" value="Bacteria"/>
</dbReference>
<name>G6XIW4_9PROT</name>
<proteinExistence type="predicted"/>
<dbReference type="EMBL" id="AGQV01000002">
    <property type="protein sequence ID" value="EHH68394.1"/>
    <property type="molecule type" value="Genomic_DNA"/>
</dbReference>
<evidence type="ECO:0008006" key="3">
    <source>
        <dbReference type="Google" id="ProtNLM"/>
    </source>
</evidence>
<dbReference type="InterPro" id="IPR021505">
    <property type="entry name" value="Phage_B3_Orf6"/>
</dbReference>
<protein>
    <recommendedName>
        <fullName evidence="3">Sulfate transporter</fullName>
    </recommendedName>
</protein>
<dbReference type="PATRIC" id="fig|1088869.3.peg.1164"/>
<sequence>MSNVPDGFMEDAAGRLVPVANVRPEDLLQDELVRGLVAKACGLREQMVSFRRDGMIEIQSFLDLLAEKYGAKRGGSKGNVSLKTYDGRLRVLVAIGDFITFGPELQIAKDLIDSCLTRWSEGANQNIKAIVLDAFDVGKEGRLNTTKILGLRRYSIEDEEWMRAMDAITASVRIDSTRSYLRFYERPEGSESYQQIPLELAKA</sequence>
<dbReference type="Proteomes" id="UP000004949">
    <property type="component" value="Unassembled WGS sequence"/>
</dbReference>
<organism evidence="1 2">
    <name type="scientific">Gluconobacter morbifer G707</name>
    <dbReference type="NCBI Taxonomy" id="1088869"/>
    <lineage>
        <taxon>Bacteria</taxon>
        <taxon>Pseudomonadati</taxon>
        <taxon>Pseudomonadota</taxon>
        <taxon>Alphaproteobacteria</taxon>
        <taxon>Acetobacterales</taxon>
        <taxon>Acetobacteraceae</taxon>
        <taxon>Gluconobacter</taxon>
    </lineage>
</organism>
<reference evidence="1 2" key="1">
    <citation type="submission" date="2011-10" db="EMBL/GenBank/DDBJ databases">
        <title>Genome sequence of Gluconobacter morbifer G707, isolated from Drosophila gut.</title>
        <authorList>
            <person name="Lee W.-J."/>
            <person name="Kim E.-K."/>
        </authorList>
    </citation>
    <scope>NUCLEOTIDE SEQUENCE [LARGE SCALE GENOMIC DNA]</scope>
    <source>
        <strain evidence="1 2">G707</strain>
    </source>
</reference>
<evidence type="ECO:0000313" key="1">
    <source>
        <dbReference type="EMBL" id="EHH68394.1"/>
    </source>
</evidence>
<dbReference type="OrthoDB" id="7554786at2"/>
<dbReference type="Pfam" id="PF11363">
    <property type="entry name" value="DUF3164"/>
    <property type="match status" value="1"/>
</dbReference>
<keyword evidence="2" id="KW-1185">Reference proteome</keyword>
<gene>
    <name evidence="1" type="ORF">GMO_11640</name>
</gene>
<dbReference type="STRING" id="1088869.GMO_11640"/>
<dbReference type="AlphaFoldDB" id="G6XIW4"/>
<accession>G6XIW4</accession>
<evidence type="ECO:0000313" key="2">
    <source>
        <dbReference type="Proteomes" id="UP000004949"/>
    </source>
</evidence>